<dbReference type="Gene3D" id="3.40.50.150">
    <property type="entry name" value="Vaccinia Virus protein VP39"/>
    <property type="match status" value="1"/>
</dbReference>
<dbReference type="EMBL" id="BLXX01000006">
    <property type="protein sequence ID" value="GFO59989.1"/>
    <property type="molecule type" value="Genomic_DNA"/>
</dbReference>
<gene>
    <name evidence="2" type="ORF">GMST_23140</name>
</gene>
<dbReference type="SUPFAM" id="SSF53335">
    <property type="entry name" value="S-adenosyl-L-methionine-dependent methyltransferases"/>
    <property type="match status" value="1"/>
</dbReference>
<dbReference type="AlphaFoldDB" id="A0A6V8MJW7"/>
<evidence type="ECO:0000313" key="3">
    <source>
        <dbReference type="Proteomes" id="UP000556026"/>
    </source>
</evidence>
<organism evidence="2 3">
    <name type="scientific">Geomonas silvestris</name>
    <dbReference type="NCBI Taxonomy" id="2740184"/>
    <lineage>
        <taxon>Bacteria</taxon>
        <taxon>Pseudomonadati</taxon>
        <taxon>Thermodesulfobacteriota</taxon>
        <taxon>Desulfuromonadia</taxon>
        <taxon>Geobacterales</taxon>
        <taxon>Geobacteraceae</taxon>
        <taxon>Geomonas</taxon>
    </lineage>
</organism>
<dbReference type="CDD" id="cd02440">
    <property type="entry name" value="AdoMet_MTases"/>
    <property type="match status" value="1"/>
</dbReference>
<dbReference type="InterPro" id="IPR025714">
    <property type="entry name" value="Methyltranfer_dom"/>
</dbReference>
<dbReference type="InterPro" id="IPR029063">
    <property type="entry name" value="SAM-dependent_MTases_sf"/>
</dbReference>
<accession>A0A6V8MJW7</accession>
<keyword evidence="3" id="KW-1185">Reference proteome</keyword>
<sequence length="275" mass="31627">MGQPQYLMEHAEEARRLELKTEGGPVFRQALWAGIKPGMRVADMGCGSGKTSYFLHHLVQPAGEVVGVDASRSRIKHAQESYGAPGLNFACRDLAASLGELGTFDFIWVRFVLEYHRKKSPEIVGRLTKLLNDDGILFLADLDNNCLNHHPLPDRLDKALKKLMLVMEKERDFDPYAGRKLYGYLYDLGFQDIKVEMEAHHLIYGPLNETDRYNWSQKLTVAAQRSGYRFPEYPSGYREFQQEFLSFFSDPRRFTYTPIICCRGRKPARQLKPRS</sequence>
<feature type="domain" description="Methyltransferase" evidence="1">
    <location>
        <begin position="35"/>
        <end position="164"/>
    </location>
</feature>
<evidence type="ECO:0000313" key="2">
    <source>
        <dbReference type="EMBL" id="GFO59989.1"/>
    </source>
</evidence>
<evidence type="ECO:0000259" key="1">
    <source>
        <dbReference type="Pfam" id="PF13847"/>
    </source>
</evidence>
<proteinExistence type="predicted"/>
<reference evidence="3" key="1">
    <citation type="submission" date="2020-06" db="EMBL/GenBank/DDBJ databases">
        <title>Draft genomic sequence of Geomonas sp. Red330.</title>
        <authorList>
            <person name="Itoh H."/>
            <person name="Zhenxing X."/>
            <person name="Ushijima N."/>
            <person name="Masuda Y."/>
            <person name="Shiratori Y."/>
            <person name="Senoo K."/>
        </authorList>
    </citation>
    <scope>NUCLEOTIDE SEQUENCE [LARGE SCALE GENOMIC DNA]</scope>
    <source>
        <strain evidence="3">Red330</strain>
    </source>
</reference>
<dbReference type="Pfam" id="PF13847">
    <property type="entry name" value="Methyltransf_31"/>
    <property type="match status" value="1"/>
</dbReference>
<comment type="caution">
    <text evidence="2">The sequence shown here is derived from an EMBL/GenBank/DDBJ whole genome shotgun (WGS) entry which is preliminary data.</text>
</comment>
<name>A0A6V8MJW7_9BACT</name>
<protein>
    <recommendedName>
        <fullName evidence="1">Methyltransferase domain-containing protein</fullName>
    </recommendedName>
</protein>
<dbReference type="PANTHER" id="PTHR43861">
    <property type="entry name" value="TRANS-ACONITATE 2-METHYLTRANSFERASE-RELATED"/>
    <property type="match status" value="1"/>
</dbReference>
<dbReference type="Proteomes" id="UP000556026">
    <property type="component" value="Unassembled WGS sequence"/>
</dbReference>